<evidence type="ECO:0008006" key="3">
    <source>
        <dbReference type="Google" id="ProtNLM"/>
    </source>
</evidence>
<evidence type="ECO:0000313" key="2">
    <source>
        <dbReference type="Proteomes" id="UP001560019"/>
    </source>
</evidence>
<reference evidence="1 2" key="1">
    <citation type="submission" date="2024-06" db="EMBL/GenBank/DDBJ databases">
        <title>Genome of Rhodovulum iodosum, a marine photoferrotroph.</title>
        <authorList>
            <person name="Bianchini G."/>
            <person name="Nikeleit V."/>
            <person name="Kappler A."/>
            <person name="Bryce C."/>
            <person name="Sanchez-Baracaldo P."/>
        </authorList>
    </citation>
    <scope>NUCLEOTIDE SEQUENCE [LARGE SCALE GENOMIC DNA]</scope>
    <source>
        <strain evidence="1 2">UT/N1</strain>
    </source>
</reference>
<protein>
    <recommendedName>
        <fullName evidence="3">Universal stress protein</fullName>
    </recommendedName>
</protein>
<comment type="caution">
    <text evidence="1">The sequence shown here is derived from an EMBL/GenBank/DDBJ whole genome shotgun (WGS) entry which is preliminary data.</text>
</comment>
<keyword evidence="2" id="KW-1185">Reference proteome</keyword>
<organism evidence="1 2">
    <name type="scientific">Rhodovulum iodosum</name>
    <dbReference type="NCBI Taxonomy" id="68291"/>
    <lineage>
        <taxon>Bacteria</taxon>
        <taxon>Pseudomonadati</taxon>
        <taxon>Pseudomonadota</taxon>
        <taxon>Alphaproteobacteria</taxon>
        <taxon>Rhodobacterales</taxon>
        <taxon>Paracoccaceae</taxon>
        <taxon>Rhodovulum</taxon>
    </lineage>
</organism>
<dbReference type="Proteomes" id="UP001560019">
    <property type="component" value="Unassembled WGS sequence"/>
</dbReference>
<accession>A0ABV3XNB7</accession>
<proteinExistence type="predicted"/>
<dbReference type="EMBL" id="JBEHHI010000001">
    <property type="protein sequence ID" value="MEX5726798.1"/>
    <property type="molecule type" value="Genomic_DNA"/>
</dbReference>
<dbReference type="RefSeq" id="WP_125404071.1">
    <property type="nucleotide sequence ID" value="NZ_JBEHHI010000001.1"/>
</dbReference>
<gene>
    <name evidence="1" type="ORF">Ga0609869_000151</name>
</gene>
<sequence length="238" mass="24252">MTARRVILGTTSFADAEATLALAAGLAAASGAELQGLLIEDETLLAIGAAPGASLVDLAGRTVAPDSGARMRAAFERDAARFERVLRAAAGPAALAWSFSRRRGRVAALLTDSAAPGDLMVVPTGPVRARVREIVLLGSAADDPYLAAAARATAARLERPMRAILPPGAAPTPDDPTARPTDPAALLRLLDRLGPGSVLFAELTAPGVALAELLQRTRCTHVLRATGAGTSRGAAPTS</sequence>
<evidence type="ECO:0000313" key="1">
    <source>
        <dbReference type="EMBL" id="MEX5726798.1"/>
    </source>
</evidence>
<name>A0ABV3XNB7_9RHOB</name>